<dbReference type="PROSITE" id="PS00211">
    <property type="entry name" value="ABC_TRANSPORTER_1"/>
    <property type="match status" value="1"/>
</dbReference>
<dbReference type="SUPFAM" id="SSF52540">
    <property type="entry name" value="P-loop containing nucleoside triphosphate hydrolases"/>
    <property type="match status" value="2"/>
</dbReference>
<dbReference type="RefSeq" id="WP_379955011.1">
    <property type="nucleotide sequence ID" value="NZ_JAUYVI010000002.1"/>
</dbReference>
<evidence type="ECO:0000313" key="5">
    <source>
        <dbReference type="Proteomes" id="UP001230156"/>
    </source>
</evidence>
<evidence type="ECO:0000256" key="1">
    <source>
        <dbReference type="ARBA" id="ARBA00022741"/>
    </source>
</evidence>
<dbReference type="Pfam" id="PF00005">
    <property type="entry name" value="ABC_tran"/>
    <property type="match status" value="2"/>
</dbReference>
<dbReference type="CDD" id="cd03215">
    <property type="entry name" value="ABC_Carb_Monos_II"/>
    <property type="match status" value="1"/>
</dbReference>
<dbReference type="InterPro" id="IPR003439">
    <property type="entry name" value="ABC_transporter-like_ATP-bd"/>
</dbReference>
<protein>
    <submittedName>
        <fullName evidence="4">ABC transporter ATP-binding protein</fullName>
    </submittedName>
</protein>
<proteinExistence type="predicted"/>
<evidence type="ECO:0000259" key="3">
    <source>
        <dbReference type="PROSITE" id="PS50893"/>
    </source>
</evidence>
<sequence length="527" mass="56849">MNQSTAVVAVRNVTKRFPGVVANADVSLDFNPGEVHVLLGENGAGKSTLIGMLAGMQQPDEGEILIGGQAVKIASPRHSLELGIGTVFQHVLLVPSLTVIENLMLGGSWWQRLARGAALKRFRELSGLLGVEIDPDAQVGRLSLGEQQQVEIMRALWRGEKVLILDEPTSMLTPQGVRDLGAVMKRLRDKGVALILITHKLVEAYAFGDRISVLRLGRVVGEIAPDRLKAMTEKQVTDTVIQMMFGTVEAHARDAEILTGRGRAAHRDRAVDRSGAARLQVRDVGTEAERGACPLRSVSFDLWPGEVLGIAGVDGNGQKHLAEVLAGQRHASGGKIEIGGIDVTADGVPERRKHGVRYVTDERLGEGTVGAFSVATNLVLKEIGVAPFWKRGISDWNLIHDHARTQIKRNDIRTPSEKIPVGRLSGGNIQKVLLARELNAEASVAVFNKPTYGLDLQNTRLAHDRILASAESGMAIVVISTDLDELLELSDRIAVMYQGHLAGIVENGPDVERKVGMLMTGAQKDAA</sequence>
<organism evidence="4 5">
    <name type="scientific">Dongia sedimenti</name>
    <dbReference type="NCBI Taxonomy" id="3064282"/>
    <lineage>
        <taxon>Bacteria</taxon>
        <taxon>Pseudomonadati</taxon>
        <taxon>Pseudomonadota</taxon>
        <taxon>Alphaproteobacteria</taxon>
        <taxon>Rhodospirillales</taxon>
        <taxon>Dongiaceae</taxon>
        <taxon>Dongia</taxon>
    </lineage>
</organism>
<keyword evidence="2 4" id="KW-0067">ATP-binding</keyword>
<dbReference type="EMBL" id="JAUYVI010000002">
    <property type="protein sequence ID" value="MDQ7247608.1"/>
    <property type="molecule type" value="Genomic_DNA"/>
</dbReference>
<dbReference type="SMART" id="SM00382">
    <property type="entry name" value="AAA"/>
    <property type="match status" value="2"/>
</dbReference>
<dbReference type="InterPro" id="IPR017871">
    <property type="entry name" value="ABC_transporter-like_CS"/>
</dbReference>
<evidence type="ECO:0000256" key="2">
    <source>
        <dbReference type="ARBA" id="ARBA00022840"/>
    </source>
</evidence>
<dbReference type="PROSITE" id="PS50893">
    <property type="entry name" value="ABC_TRANSPORTER_2"/>
    <property type="match status" value="2"/>
</dbReference>
<dbReference type="GO" id="GO:0005524">
    <property type="term" value="F:ATP binding"/>
    <property type="evidence" value="ECO:0007669"/>
    <property type="project" value="UniProtKB-KW"/>
</dbReference>
<feature type="domain" description="ABC transporter" evidence="3">
    <location>
        <begin position="8"/>
        <end position="241"/>
    </location>
</feature>
<name>A0ABU0YIS7_9PROT</name>
<accession>A0ABU0YIS7</accession>
<reference evidence="5" key="1">
    <citation type="submission" date="2023-08" db="EMBL/GenBank/DDBJ databases">
        <title>Rhodospirillaceae gen. nov., a novel taxon isolated from the Yangtze River Yuezi River estuary sludge.</title>
        <authorList>
            <person name="Ruan L."/>
        </authorList>
    </citation>
    <scope>NUCLEOTIDE SEQUENCE [LARGE SCALE GENOMIC DNA]</scope>
    <source>
        <strain evidence="5">R-7</strain>
    </source>
</reference>
<evidence type="ECO:0000313" key="4">
    <source>
        <dbReference type="EMBL" id="MDQ7247608.1"/>
    </source>
</evidence>
<dbReference type="Proteomes" id="UP001230156">
    <property type="component" value="Unassembled WGS sequence"/>
</dbReference>
<keyword evidence="5" id="KW-1185">Reference proteome</keyword>
<feature type="domain" description="ABC transporter" evidence="3">
    <location>
        <begin position="279"/>
        <end position="523"/>
    </location>
</feature>
<dbReference type="PANTHER" id="PTHR43790">
    <property type="entry name" value="CARBOHYDRATE TRANSPORT ATP-BINDING PROTEIN MG119-RELATED"/>
    <property type="match status" value="1"/>
</dbReference>
<comment type="caution">
    <text evidence="4">The sequence shown here is derived from an EMBL/GenBank/DDBJ whole genome shotgun (WGS) entry which is preliminary data.</text>
</comment>
<dbReference type="PANTHER" id="PTHR43790:SF4">
    <property type="entry name" value="GUANOSINE IMPORT ATP-BINDING PROTEIN NUPO"/>
    <property type="match status" value="1"/>
</dbReference>
<dbReference type="InterPro" id="IPR003593">
    <property type="entry name" value="AAA+_ATPase"/>
</dbReference>
<dbReference type="CDD" id="cd03216">
    <property type="entry name" value="ABC_Carb_Monos_I"/>
    <property type="match status" value="1"/>
</dbReference>
<dbReference type="InterPro" id="IPR050107">
    <property type="entry name" value="ABC_carbohydrate_import_ATPase"/>
</dbReference>
<keyword evidence="1" id="KW-0547">Nucleotide-binding</keyword>
<gene>
    <name evidence="4" type="ORF">Q8A70_08010</name>
</gene>
<dbReference type="InterPro" id="IPR027417">
    <property type="entry name" value="P-loop_NTPase"/>
</dbReference>
<dbReference type="Gene3D" id="3.40.50.300">
    <property type="entry name" value="P-loop containing nucleotide triphosphate hydrolases"/>
    <property type="match status" value="2"/>
</dbReference>